<accession>A0AAD8XH90</accession>
<name>A0AAD8XH90_GLOAC</name>
<dbReference type="Proteomes" id="UP001244207">
    <property type="component" value="Unassembled WGS sequence"/>
</dbReference>
<keyword evidence="1" id="KW-1133">Transmembrane helix</keyword>
<sequence>MYTPYGWFKVQGSFICGWPLTLMCLSFVLTGVRVRLSSSAMYFACTLNPKFLDGQCYHGTAGSEFFFGFVFVLRIANVDRR</sequence>
<dbReference type="GeneID" id="85392478"/>
<keyword evidence="1" id="KW-0472">Membrane</keyword>
<keyword evidence="1" id="KW-0812">Transmembrane</keyword>
<dbReference type="RefSeq" id="XP_060363340.1">
    <property type="nucleotide sequence ID" value="XM_060508579.1"/>
</dbReference>
<evidence type="ECO:0000256" key="1">
    <source>
        <dbReference type="SAM" id="Phobius"/>
    </source>
</evidence>
<evidence type="ECO:0000313" key="3">
    <source>
        <dbReference type="Proteomes" id="UP001244207"/>
    </source>
</evidence>
<proteinExistence type="predicted"/>
<dbReference type="AlphaFoldDB" id="A0AAD8XH90"/>
<keyword evidence="3" id="KW-1185">Reference proteome</keyword>
<gene>
    <name evidence="2" type="ORF">BDZ83DRAFT_626700</name>
</gene>
<reference evidence="2" key="1">
    <citation type="submission" date="2021-12" db="EMBL/GenBank/DDBJ databases">
        <title>Comparative genomics, transcriptomics and evolutionary studies reveal genomic signatures of adaptation to plant cell wall in hemibiotrophic fungi.</title>
        <authorList>
            <consortium name="DOE Joint Genome Institute"/>
            <person name="Baroncelli R."/>
            <person name="Diaz J.F."/>
            <person name="Benocci T."/>
            <person name="Peng M."/>
            <person name="Battaglia E."/>
            <person name="Haridas S."/>
            <person name="Andreopoulos W."/>
            <person name="Labutti K."/>
            <person name="Pangilinan J."/>
            <person name="Floch G.L."/>
            <person name="Makela M.R."/>
            <person name="Henrissat B."/>
            <person name="Grigoriev I.V."/>
            <person name="Crouch J.A."/>
            <person name="De Vries R.P."/>
            <person name="Sukno S.A."/>
            <person name="Thon M.R."/>
        </authorList>
    </citation>
    <scope>NUCLEOTIDE SEQUENCE</scope>
    <source>
        <strain evidence="2">CBS 112980</strain>
    </source>
</reference>
<evidence type="ECO:0000313" key="2">
    <source>
        <dbReference type="EMBL" id="KAK1723285.1"/>
    </source>
</evidence>
<dbReference type="EMBL" id="JAHMHS010000067">
    <property type="protein sequence ID" value="KAK1723285.1"/>
    <property type="molecule type" value="Genomic_DNA"/>
</dbReference>
<protein>
    <submittedName>
        <fullName evidence="2">Uncharacterized protein</fullName>
    </submittedName>
</protein>
<comment type="caution">
    <text evidence="2">The sequence shown here is derived from an EMBL/GenBank/DDBJ whole genome shotgun (WGS) entry which is preliminary data.</text>
</comment>
<feature type="transmembrane region" description="Helical" evidence="1">
    <location>
        <begin position="12"/>
        <end position="32"/>
    </location>
</feature>
<organism evidence="2 3">
    <name type="scientific">Glomerella acutata</name>
    <name type="common">Colletotrichum acutatum</name>
    <dbReference type="NCBI Taxonomy" id="27357"/>
    <lineage>
        <taxon>Eukaryota</taxon>
        <taxon>Fungi</taxon>
        <taxon>Dikarya</taxon>
        <taxon>Ascomycota</taxon>
        <taxon>Pezizomycotina</taxon>
        <taxon>Sordariomycetes</taxon>
        <taxon>Hypocreomycetidae</taxon>
        <taxon>Glomerellales</taxon>
        <taxon>Glomerellaceae</taxon>
        <taxon>Colletotrichum</taxon>
        <taxon>Colletotrichum acutatum species complex</taxon>
    </lineage>
</organism>